<name>A0ACB9DC81_9ASTR</name>
<accession>A0ACB9DC81</accession>
<gene>
    <name evidence="1" type="ORF">L1987_57181</name>
</gene>
<keyword evidence="2" id="KW-1185">Reference proteome</keyword>
<reference evidence="1 2" key="2">
    <citation type="journal article" date="2022" name="Mol. Ecol. Resour.">
        <title>The genomes of chicory, endive, great burdock and yacon provide insights into Asteraceae paleo-polyploidization history and plant inulin production.</title>
        <authorList>
            <person name="Fan W."/>
            <person name="Wang S."/>
            <person name="Wang H."/>
            <person name="Wang A."/>
            <person name="Jiang F."/>
            <person name="Liu H."/>
            <person name="Zhao H."/>
            <person name="Xu D."/>
            <person name="Zhang Y."/>
        </authorList>
    </citation>
    <scope>NUCLEOTIDE SEQUENCE [LARGE SCALE GENOMIC DNA]</scope>
    <source>
        <strain evidence="2">cv. Yunnan</strain>
        <tissue evidence="1">Leaves</tissue>
    </source>
</reference>
<sequence length="202" mass="21421">MKVEHPSLSINQSINLSKFQLLTMSPEPSPLLRLFLLIAAATPLCSATSSPTLHQQQQPDGVSLNLWCVAKNNAEDSALQAAIDWACGAGGADCTPIQHSGPCYDPADIRKTASYAFNNYCTKNGMTEDTCNFANTAALTSIDPSHSSCKFPSSLEGKTTQGTAATGGGTSTADIISKGVNVAYGGMLSWCLFVLIFWFNFV</sequence>
<protein>
    <submittedName>
        <fullName evidence="1">Uncharacterized protein</fullName>
    </submittedName>
</protein>
<evidence type="ECO:0000313" key="2">
    <source>
        <dbReference type="Proteomes" id="UP001056120"/>
    </source>
</evidence>
<proteinExistence type="predicted"/>
<dbReference type="EMBL" id="CM042036">
    <property type="protein sequence ID" value="KAI3744106.1"/>
    <property type="molecule type" value="Genomic_DNA"/>
</dbReference>
<comment type="caution">
    <text evidence="1">The sequence shown here is derived from an EMBL/GenBank/DDBJ whole genome shotgun (WGS) entry which is preliminary data.</text>
</comment>
<reference evidence="2" key="1">
    <citation type="journal article" date="2022" name="Mol. Ecol. Resour.">
        <title>The genomes of chicory, endive, great burdock and yacon provide insights into Asteraceae palaeo-polyploidization history and plant inulin production.</title>
        <authorList>
            <person name="Fan W."/>
            <person name="Wang S."/>
            <person name="Wang H."/>
            <person name="Wang A."/>
            <person name="Jiang F."/>
            <person name="Liu H."/>
            <person name="Zhao H."/>
            <person name="Xu D."/>
            <person name="Zhang Y."/>
        </authorList>
    </citation>
    <scope>NUCLEOTIDE SEQUENCE [LARGE SCALE GENOMIC DNA]</scope>
    <source>
        <strain evidence="2">cv. Yunnan</strain>
    </source>
</reference>
<evidence type="ECO:0000313" key="1">
    <source>
        <dbReference type="EMBL" id="KAI3744106.1"/>
    </source>
</evidence>
<organism evidence="1 2">
    <name type="scientific">Smallanthus sonchifolius</name>
    <dbReference type="NCBI Taxonomy" id="185202"/>
    <lineage>
        <taxon>Eukaryota</taxon>
        <taxon>Viridiplantae</taxon>
        <taxon>Streptophyta</taxon>
        <taxon>Embryophyta</taxon>
        <taxon>Tracheophyta</taxon>
        <taxon>Spermatophyta</taxon>
        <taxon>Magnoliopsida</taxon>
        <taxon>eudicotyledons</taxon>
        <taxon>Gunneridae</taxon>
        <taxon>Pentapetalae</taxon>
        <taxon>asterids</taxon>
        <taxon>campanulids</taxon>
        <taxon>Asterales</taxon>
        <taxon>Asteraceae</taxon>
        <taxon>Asteroideae</taxon>
        <taxon>Heliantheae alliance</taxon>
        <taxon>Millerieae</taxon>
        <taxon>Smallanthus</taxon>
    </lineage>
</organism>
<dbReference type="Proteomes" id="UP001056120">
    <property type="component" value="Linkage Group LG19"/>
</dbReference>